<proteinExistence type="predicted"/>
<evidence type="ECO:0000313" key="3">
    <source>
        <dbReference type="Proteomes" id="UP000789396"/>
    </source>
</evidence>
<feature type="non-terminal residue" evidence="2">
    <location>
        <position position="105"/>
    </location>
</feature>
<dbReference type="AlphaFoldDB" id="A0A9N9D4W1"/>
<dbReference type="EMBL" id="CAJVPZ010010759">
    <property type="protein sequence ID" value="CAG8623050.1"/>
    <property type="molecule type" value="Genomic_DNA"/>
</dbReference>
<sequence length="105" mass="12190">MLKEIRRMISMDFQDSPQEDSQEDSQEESNHLFVPESIDTEVYSEGKEPDEVDNGNLIEQLSINSPPQVFWLVKDYVFIELDIDEYKSDTSNYSESDDNSENDDA</sequence>
<dbReference type="Proteomes" id="UP000789396">
    <property type="component" value="Unassembled WGS sequence"/>
</dbReference>
<comment type="caution">
    <text evidence="2">The sequence shown here is derived from an EMBL/GenBank/DDBJ whole genome shotgun (WGS) entry which is preliminary data.</text>
</comment>
<feature type="compositionally biased region" description="Acidic residues" evidence="1">
    <location>
        <begin position="17"/>
        <end position="27"/>
    </location>
</feature>
<evidence type="ECO:0000256" key="1">
    <source>
        <dbReference type="SAM" id="MobiDB-lite"/>
    </source>
</evidence>
<feature type="region of interest" description="Disordered" evidence="1">
    <location>
        <begin position="1"/>
        <end position="33"/>
    </location>
</feature>
<gene>
    <name evidence="2" type="ORF">RFULGI_LOCUS7431</name>
</gene>
<accession>A0A9N9D4W1</accession>
<organism evidence="2 3">
    <name type="scientific">Racocetra fulgida</name>
    <dbReference type="NCBI Taxonomy" id="60492"/>
    <lineage>
        <taxon>Eukaryota</taxon>
        <taxon>Fungi</taxon>
        <taxon>Fungi incertae sedis</taxon>
        <taxon>Mucoromycota</taxon>
        <taxon>Glomeromycotina</taxon>
        <taxon>Glomeromycetes</taxon>
        <taxon>Diversisporales</taxon>
        <taxon>Gigasporaceae</taxon>
        <taxon>Racocetra</taxon>
    </lineage>
</organism>
<keyword evidence="3" id="KW-1185">Reference proteome</keyword>
<dbReference type="OrthoDB" id="2430528at2759"/>
<evidence type="ECO:0000313" key="2">
    <source>
        <dbReference type="EMBL" id="CAG8623050.1"/>
    </source>
</evidence>
<protein>
    <submittedName>
        <fullName evidence="2">7154_t:CDS:1</fullName>
    </submittedName>
</protein>
<reference evidence="2" key="1">
    <citation type="submission" date="2021-06" db="EMBL/GenBank/DDBJ databases">
        <authorList>
            <person name="Kallberg Y."/>
            <person name="Tangrot J."/>
            <person name="Rosling A."/>
        </authorList>
    </citation>
    <scope>NUCLEOTIDE SEQUENCE</scope>
    <source>
        <strain evidence="2">IN212</strain>
    </source>
</reference>
<name>A0A9N9D4W1_9GLOM</name>